<dbReference type="Gene3D" id="3.30.565.10">
    <property type="entry name" value="Histidine kinase-like ATPase, C-terminal domain"/>
    <property type="match status" value="1"/>
</dbReference>
<dbReference type="SMART" id="SM00065">
    <property type="entry name" value="GAF"/>
    <property type="match status" value="1"/>
</dbReference>
<dbReference type="SMART" id="SM00388">
    <property type="entry name" value="HisKA"/>
    <property type="match status" value="1"/>
</dbReference>
<dbReference type="InterPro" id="IPR004358">
    <property type="entry name" value="Sig_transdc_His_kin-like_C"/>
</dbReference>
<dbReference type="GO" id="GO:0000156">
    <property type="term" value="F:phosphorelay response regulator activity"/>
    <property type="evidence" value="ECO:0007669"/>
    <property type="project" value="TreeGrafter"/>
</dbReference>
<feature type="domain" description="Histidine kinase" evidence="9">
    <location>
        <begin position="180"/>
        <end position="393"/>
    </location>
</feature>
<dbReference type="GO" id="GO:0005524">
    <property type="term" value="F:ATP binding"/>
    <property type="evidence" value="ECO:0007669"/>
    <property type="project" value="UniProtKB-KW"/>
</dbReference>
<dbReference type="InterPro" id="IPR050351">
    <property type="entry name" value="BphY/WalK/GraS-like"/>
</dbReference>
<dbReference type="CDD" id="cd00082">
    <property type="entry name" value="HisKA"/>
    <property type="match status" value="1"/>
</dbReference>
<evidence type="ECO:0000256" key="7">
    <source>
        <dbReference type="ARBA" id="ARBA00022840"/>
    </source>
</evidence>
<evidence type="ECO:0000256" key="5">
    <source>
        <dbReference type="ARBA" id="ARBA00022741"/>
    </source>
</evidence>
<dbReference type="InterPro" id="IPR036097">
    <property type="entry name" value="HisK_dim/P_sf"/>
</dbReference>
<dbReference type="GO" id="GO:0030295">
    <property type="term" value="F:protein kinase activator activity"/>
    <property type="evidence" value="ECO:0007669"/>
    <property type="project" value="TreeGrafter"/>
</dbReference>
<comment type="catalytic activity">
    <reaction evidence="1">
        <text>ATP + protein L-histidine = ADP + protein N-phospho-L-histidine.</text>
        <dbReference type="EC" id="2.7.13.3"/>
    </reaction>
</comment>
<evidence type="ECO:0000259" key="9">
    <source>
        <dbReference type="PROSITE" id="PS50109"/>
    </source>
</evidence>
<protein>
    <recommendedName>
        <fullName evidence="2">histidine kinase</fullName>
        <ecNumber evidence="2">2.7.13.3</ecNumber>
    </recommendedName>
</protein>
<dbReference type="InterPro" id="IPR005467">
    <property type="entry name" value="His_kinase_dom"/>
</dbReference>
<dbReference type="RefSeq" id="WP_024695514.1">
    <property type="nucleotide sequence ID" value="NZ_CP159362.1"/>
</dbReference>
<dbReference type="EMBL" id="CP159362">
    <property type="protein sequence ID" value="XCN66164.1"/>
    <property type="molecule type" value="Genomic_DNA"/>
</dbReference>
<dbReference type="InterPro" id="IPR029016">
    <property type="entry name" value="GAF-like_dom_sf"/>
</dbReference>
<dbReference type="PRINTS" id="PR00344">
    <property type="entry name" value="BCTRLSENSOR"/>
</dbReference>
<evidence type="ECO:0000256" key="8">
    <source>
        <dbReference type="ARBA" id="ARBA00023012"/>
    </source>
</evidence>
<reference evidence="10" key="2">
    <citation type="submission" date="2024-07" db="EMBL/GenBank/DDBJ databases">
        <title>A complete genome sequence for Pseudomonas syringae CC1417.</title>
        <authorList>
            <person name="Baltrus D.A."/>
        </authorList>
    </citation>
    <scope>NUCLEOTIDE SEQUENCE</scope>
    <source>
        <strain evidence="10">CC1417</strain>
    </source>
</reference>
<keyword evidence="8" id="KW-0902">Two-component regulatory system</keyword>
<dbReference type="Gene3D" id="3.30.450.40">
    <property type="match status" value="1"/>
</dbReference>
<dbReference type="PANTHER" id="PTHR42878:SF7">
    <property type="entry name" value="SENSOR HISTIDINE KINASE GLRK"/>
    <property type="match status" value="1"/>
</dbReference>
<sequence length="403" mass="43491">MQQSIANDVATIGRISAVPAILQVVTESTGLGFAAVARVTQTSWTACAVLDKLNFGLQAGGELELSSTICHEISLSHEPVVIDHVAQDTRFCEHHTPRTYNFQSYISVPIFLGDGRFFGTICALDPEPAKMIGTPILAMMESFARLLALQLEAEKDMQQVQADLLAEREVSELREQFIAVLGHDLRNPLFAINASAELLLRRPLDDKGQQIVQHILTSGKRASQLVDDVLDFARGRLGHGIPLSIHDAQGLDATLEHVVSEVQRVHPSRQIRSQIGTLELIRCDHERIAQLLSNLVSNAISHGDAASPVDVVALVDGGSFLLSVTNQGAPIPESVMGQLFQPYSRPVTDEPQAGLGLGLYIASQIAVAHGGTLEVCSTRERGTTFTFSMPLVSVSRSSLAGAR</sequence>
<keyword evidence="7" id="KW-0067">ATP-binding</keyword>
<evidence type="ECO:0000256" key="2">
    <source>
        <dbReference type="ARBA" id="ARBA00012438"/>
    </source>
</evidence>
<dbReference type="Pfam" id="PF02518">
    <property type="entry name" value="HATPase_c"/>
    <property type="match status" value="1"/>
</dbReference>
<dbReference type="Gene3D" id="1.10.287.130">
    <property type="match status" value="1"/>
</dbReference>
<proteinExistence type="predicted"/>
<dbReference type="Pfam" id="PF01590">
    <property type="entry name" value="GAF"/>
    <property type="match status" value="1"/>
</dbReference>
<evidence type="ECO:0000256" key="3">
    <source>
        <dbReference type="ARBA" id="ARBA00022553"/>
    </source>
</evidence>
<dbReference type="InterPro" id="IPR003594">
    <property type="entry name" value="HATPase_dom"/>
</dbReference>
<keyword evidence="3" id="KW-0597">Phosphoprotein</keyword>
<evidence type="ECO:0000256" key="4">
    <source>
        <dbReference type="ARBA" id="ARBA00022679"/>
    </source>
</evidence>
<keyword evidence="4" id="KW-0808">Transferase</keyword>
<name>A0AAU8LC45_PSESX</name>
<dbReference type="InterPro" id="IPR036890">
    <property type="entry name" value="HATPase_C_sf"/>
</dbReference>
<organism evidence="10">
    <name type="scientific">Pseudomonas syringae CC1417</name>
    <dbReference type="NCBI Taxonomy" id="1357272"/>
    <lineage>
        <taxon>Bacteria</taxon>
        <taxon>Pseudomonadati</taxon>
        <taxon>Pseudomonadota</taxon>
        <taxon>Gammaproteobacteria</taxon>
        <taxon>Pseudomonadales</taxon>
        <taxon>Pseudomonadaceae</taxon>
        <taxon>Pseudomonas</taxon>
        <taxon>Pseudomonas syringae</taxon>
    </lineage>
</organism>
<dbReference type="GO" id="GO:0007234">
    <property type="term" value="P:osmosensory signaling via phosphorelay pathway"/>
    <property type="evidence" value="ECO:0007669"/>
    <property type="project" value="TreeGrafter"/>
</dbReference>
<accession>A0AAU8LC45</accession>
<dbReference type="GO" id="GO:0000155">
    <property type="term" value="F:phosphorelay sensor kinase activity"/>
    <property type="evidence" value="ECO:0007669"/>
    <property type="project" value="InterPro"/>
</dbReference>
<dbReference type="Pfam" id="PF00512">
    <property type="entry name" value="HisKA"/>
    <property type="match status" value="1"/>
</dbReference>
<keyword evidence="5" id="KW-0547">Nucleotide-binding</keyword>
<reference evidence="10" key="1">
    <citation type="journal article" date="2014" name="Genome Announc.">
        <title>Draft Genome Sequences of a Phylogenetically Diverse Suite of Pseudomonas syringae Strains from Multiple Source Populations.</title>
        <authorList>
            <person name="Baltrus D.A."/>
            <person name="Yourstone S."/>
            <person name="Lind A."/>
            <person name="Guilbaud C."/>
            <person name="Sands D.C."/>
            <person name="Jones C.D."/>
            <person name="Morris C.E."/>
            <person name="Dangl J.L."/>
        </authorList>
    </citation>
    <scope>NUCLEOTIDE SEQUENCE</scope>
    <source>
        <strain evidence="10">CC1417</strain>
    </source>
</reference>
<keyword evidence="6 10" id="KW-0418">Kinase</keyword>
<dbReference type="PANTHER" id="PTHR42878">
    <property type="entry name" value="TWO-COMPONENT HISTIDINE KINASE"/>
    <property type="match status" value="1"/>
</dbReference>
<dbReference type="AlphaFoldDB" id="A0AAU8LC45"/>
<evidence type="ECO:0000313" key="10">
    <source>
        <dbReference type="EMBL" id="XCN66164.1"/>
    </source>
</evidence>
<gene>
    <name evidence="10" type="ORF">N011_16810</name>
</gene>
<dbReference type="PROSITE" id="PS50109">
    <property type="entry name" value="HIS_KIN"/>
    <property type="match status" value="1"/>
</dbReference>
<evidence type="ECO:0000256" key="1">
    <source>
        <dbReference type="ARBA" id="ARBA00000085"/>
    </source>
</evidence>
<dbReference type="SUPFAM" id="SSF55874">
    <property type="entry name" value="ATPase domain of HSP90 chaperone/DNA topoisomerase II/histidine kinase"/>
    <property type="match status" value="1"/>
</dbReference>
<dbReference type="EC" id="2.7.13.3" evidence="2"/>
<dbReference type="InterPro" id="IPR003661">
    <property type="entry name" value="HisK_dim/P_dom"/>
</dbReference>
<dbReference type="SUPFAM" id="SSF55781">
    <property type="entry name" value="GAF domain-like"/>
    <property type="match status" value="1"/>
</dbReference>
<dbReference type="SMART" id="SM00387">
    <property type="entry name" value="HATPase_c"/>
    <property type="match status" value="1"/>
</dbReference>
<dbReference type="InterPro" id="IPR003018">
    <property type="entry name" value="GAF"/>
</dbReference>
<dbReference type="CDD" id="cd00075">
    <property type="entry name" value="HATPase"/>
    <property type="match status" value="1"/>
</dbReference>
<dbReference type="SUPFAM" id="SSF47384">
    <property type="entry name" value="Homodimeric domain of signal transducing histidine kinase"/>
    <property type="match status" value="1"/>
</dbReference>
<evidence type="ECO:0000256" key="6">
    <source>
        <dbReference type="ARBA" id="ARBA00022777"/>
    </source>
</evidence>